<dbReference type="Pfam" id="PF21086">
    <property type="entry name" value="ACT_PSP_2"/>
    <property type="match status" value="1"/>
</dbReference>
<evidence type="ECO:0000313" key="17">
    <source>
        <dbReference type="Proteomes" id="UP000001962"/>
    </source>
</evidence>
<dbReference type="PROSITE" id="PS51671">
    <property type="entry name" value="ACT"/>
    <property type="match status" value="1"/>
</dbReference>
<dbReference type="InterPro" id="IPR036412">
    <property type="entry name" value="HAD-like_sf"/>
</dbReference>
<dbReference type="Gene3D" id="3.40.50.1000">
    <property type="entry name" value="HAD superfamily/HAD-like"/>
    <property type="match status" value="1"/>
</dbReference>
<evidence type="ECO:0000256" key="13">
    <source>
        <dbReference type="ARBA" id="ARBA00048523"/>
    </source>
</evidence>
<evidence type="ECO:0000256" key="11">
    <source>
        <dbReference type="ARBA" id="ARBA00031693"/>
    </source>
</evidence>
<evidence type="ECO:0000256" key="2">
    <source>
        <dbReference type="ARBA" id="ARBA00005135"/>
    </source>
</evidence>
<feature type="domain" description="ACT" evidence="15">
    <location>
        <begin position="6"/>
        <end position="84"/>
    </location>
</feature>
<dbReference type="SUPFAM" id="SSF56784">
    <property type="entry name" value="HAD-like"/>
    <property type="match status" value="1"/>
</dbReference>
<dbReference type="eggNOG" id="COG3830">
    <property type="taxonomic scope" value="Bacteria"/>
</dbReference>
<dbReference type="InterPro" id="IPR004469">
    <property type="entry name" value="PSP"/>
</dbReference>
<keyword evidence="17" id="KW-1185">Reference proteome</keyword>
<dbReference type="SFLD" id="SFLDF00029">
    <property type="entry name" value="phosphoserine_phosphatase"/>
    <property type="match status" value="1"/>
</dbReference>
<proteinExistence type="inferred from homology"/>
<dbReference type="NCBIfam" id="TIGR01488">
    <property type="entry name" value="HAD-SF-IB"/>
    <property type="match status" value="1"/>
</dbReference>
<accession>Q0A704</accession>
<keyword evidence="7" id="KW-0479">Metal-binding</keyword>
<dbReference type="InterPro" id="IPR023214">
    <property type="entry name" value="HAD_sf"/>
</dbReference>
<dbReference type="RefSeq" id="WP_011629777.1">
    <property type="nucleotide sequence ID" value="NC_008340.1"/>
</dbReference>
<evidence type="ECO:0000313" key="16">
    <source>
        <dbReference type="EMBL" id="ABI57383.1"/>
    </source>
</evidence>
<dbReference type="NCBIfam" id="TIGR00338">
    <property type="entry name" value="serB"/>
    <property type="match status" value="1"/>
</dbReference>
<evidence type="ECO:0000256" key="9">
    <source>
        <dbReference type="ARBA" id="ARBA00022842"/>
    </source>
</evidence>
<evidence type="ECO:0000256" key="7">
    <source>
        <dbReference type="ARBA" id="ARBA00022723"/>
    </source>
</evidence>
<dbReference type="AlphaFoldDB" id="Q0A704"/>
<reference evidence="17" key="1">
    <citation type="submission" date="2006-08" db="EMBL/GenBank/DDBJ databases">
        <title>Complete sequence of Alkalilimnicola ehrilichei MLHE-1.</title>
        <authorList>
            <person name="Copeland A."/>
            <person name="Lucas S."/>
            <person name="Lapidus A."/>
            <person name="Barry K."/>
            <person name="Detter J.C."/>
            <person name="Glavina del Rio T."/>
            <person name="Hammon N."/>
            <person name="Israni S."/>
            <person name="Dalin E."/>
            <person name="Tice H."/>
            <person name="Pitluck S."/>
            <person name="Sims D."/>
            <person name="Brettin T."/>
            <person name="Bruce D."/>
            <person name="Han C."/>
            <person name="Tapia R."/>
            <person name="Gilna P."/>
            <person name="Schmutz J."/>
            <person name="Larimer F."/>
            <person name="Land M."/>
            <person name="Hauser L."/>
            <person name="Kyrpides N."/>
            <person name="Mikhailova N."/>
            <person name="Oremland R.S."/>
            <person name="Hoeft S.E."/>
            <person name="Switzer-Blum J."/>
            <person name="Kulp T."/>
            <person name="King G."/>
            <person name="Tabita R."/>
            <person name="Witte B."/>
            <person name="Santini J.M."/>
            <person name="Basu P."/>
            <person name="Hollibaugh J.T."/>
            <person name="Xie G."/>
            <person name="Stolz J.F."/>
            <person name="Richardson P."/>
        </authorList>
    </citation>
    <scope>NUCLEOTIDE SEQUENCE [LARGE SCALE GENOMIC DNA]</scope>
    <source>
        <strain evidence="17">ATCC BAA-1101 / DSM 17681 / MLHE-1</strain>
    </source>
</reference>
<feature type="active site" description="Proton donor" evidence="14">
    <location>
        <position position="198"/>
    </location>
</feature>
<comment type="catalytic activity">
    <reaction evidence="13">
        <text>O-phospho-D-serine + H2O = D-serine + phosphate</text>
        <dbReference type="Rhea" id="RHEA:24873"/>
        <dbReference type="ChEBI" id="CHEBI:15377"/>
        <dbReference type="ChEBI" id="CHEBI:35247"/>
        <dbReference type="ChEBI" id="CHEBI:43474"/>
        <dbReference type="ChEBI" id="CHEBI:58680"/>
        <dbReference type="EC" id="3.1.3.3"/>
    </reaction>
</comment>
<dbReference type="OrthoDB" id="9792539at2"/>
<dbReference type="CDD" id="cd07500">
    <property type="entry name" value="HAD_PSP"/>
    <property type="match status" value="1"/>
</dbReference>
<dbReference type="GO" id="GO:0006564">
    <property type="term" value="P:L-serine biosynthetic process"/>
    <property type="evidence" value="ECO:0007669"/>
    <property type="project" value="UniProtKB-KW"/>
</dbReference>
<dbReference type="InterPro" id="IPR045865">
    <property type="entry name" value="ACT-like_dom_sf"/>
</dbReference>
<evidence type="ECO:0000256" key="8">
    <source>
        <dbReference type="ARBA" id="ARBA00022801"/>
    </source>
</evidence>
<evidence type="ECO:0000256" key="1">
    <source>
        <dbReference type="ARBA" id="ARBA00001946"/>
    </source>
</evidence>
<sequence length="404" mass="44399">MSEIILINVSGQDQPGLTSSLMGILAEYNVGILDIGQAMIHDTLSLGILIEVPEEANVSPVLKDVLFHLHEKGMQVRFTPVSAEDYSAWVAGAGRARYIITLLGRRITAEQIARIASVISAQGQNIEDVIRLSGRRPLHKADERSRACIELTVRGQPVDLDTMKRDFLEISGQLGIDISFQEDNVYRRNRRLVAFDMDSTLIQQEVIDEMAKAAGVGDQVSAVTAAAMRGEIDFKESLRQRVACLEGLPESTLRSVADRLTLTEGAERLVRTLKSFGYRTAIISGGFTYFGRMLQERLAIDYVFANELEIENGLLTGRVTGPIVDGPRKAELLREIAQREQIRLEQVIAIGDGANDLPMLRLAGLGIAFHAKPVVRESARQSISTLGLDATLYLMGIKDTETPA</sequence>
<keyword evidence="9" id="KW-0460">Magnesium</keyword>
<evidence type="ECO:0000256" key="5">
    <source>
        <dbReference type="ARBA" id="ARBA00015196"/>
    </source>
</evidence>
<comment type="pathway">
    <text evidence="2">Amino-acid biosynthesis; L-serine biosynthesis; L-serine from 3-phospho-D-glycerate: step 3/3.</text>
</comment>
<dbReference type="HOGENOM" id="CLU_036368_0_0_6"/>
<comment type="catalytic activity">
    <reaction evidence="12">
        <text>O-phospho-L-serine + H2O = L-serine + phosphate</text>
        <dbReference type="Rhea" id="RHEA:21208"/>
        <dbReference type="ChEBI" id="CHEBI:15377"/>
        <dbReference type="ChEBI" id="CHEBI:33384"/>
        <dbReference type="ChEBI" id="CHEBI:43474"/>
        <dbReference type="ChEBI" id="CHEBI:57524"/>
        <dbReference type="EC" id="3.1.3.3"/>
    </reaction>
</comment>
<comment type="cofactor">
    <cofactor evidence="1">
        <name>Mg(2+)</name>
        <dbReference type="ChEBI" id="CHEBI:18420"/>
    </cofactor>
</comment>
<dbReference type="SFLD" id="SFLDG01137">
    <property type="entry name" value="C1.6.1:_Phosphoserine_Phosphat"/>
    <property type="match status" value="1"/>
</dbReference>
<dbReference type="EMBL" id="CP000453">
    <property type="protein sequence ID" value="ABI57383.1"/>
    <property type="molecule type" value="Genomic_DNA"/>
</dbReference>
<comment type="similarity">
    <text evidence="3">Belongs to the HAD-like hydrolase superfamily. SerB family.</text>
</comment>
<dbReference type="Pfam" id="PF12710">
    <property type="entry name" value="HAD"/>
    <property type="match status" value="1"/>
</dbReference>
<evidence type="ECO:0000256" key="6">
    <source>
        <dbReference type="ARBA" id="ARBA00022605"/>
    </source>
</evidence>
<dbReference type="Pfam" id="PF13740">
    <property type="entry name" value="ACT_6"/>
    <property type="match status" value="1"/>
</dbReference>
<feature type="active site" description="Nucleophile" evidence="14">
    <location>
        <position position="196"/>
    </location>
</feature>
<dbReference type="FunFam" id="1.10.150.210:FF:000001">
    <property type="entry name" value="Phosphoserine phosphatase"/>
    <property type="match status" value="1"/>
</dbReference>
<dbReference type="PANTHER" id="PTHR43344">
    <property type="entry name" value="PHOSPHOSERINE PHOSPHATASE"/>
    <property type="match status" value="1"/>
</dbReference>
<dbReference type="InterPro" id="IPR049148">
    <property type="entry name" value="PSP_ACT"/>
</dbReference>
<evidence type="ECO:0000256" key="4">
    <source>
        <dbReference type="ARBA" id="ARBA00012640"/>
    </source>
</evidence>
<dbReference type="GO" id="GO:0005737">
    <property type="term" value="C:cytoplasm"/>
    <property type="evidence" value="ECO:0007669"/>
    <property type="project" value="TreeGrafter"/>
</dbReference>
<name>Q0A704_ALKEH</name>
<dbReference type="Gene3D" id="3.30.70.260">
    <property type="match status" value="2"/>
</dbReference>
<evidence type="ECO:0000256" key="3">
    <source>
        <dbReference type="ARBA" id="ARBA00009184"/>
    </source>
</evidence>
<dbReference type="GO" id="GO:0036424">
    <property type="term" value="F:L-phosphoserine phosphatase activity"/>
    <property type="evidence" value="ECO:0007669"/>
    <property type="project" value="InterPro"/>
</dbReference>
<keyword evidence="6" id="KW-0028">Amino-acid biosynthesis</keyword>
<dbReference type="eggNOG" id="COG0560">
    <property type="taxonomic scope" value="Bacteria"/>
</dbReference>
<gene>
    <name evidence="16" type="ordered locus">Mlg_2041</name>
</gene>
<dbReference type="EC" id="3.1.3.3" evidence="4"/>
<dbReference type="KEGG" id="aeh:Mlg_2041"/>
<dbReference type="Gene3D" id="1.10.150.210">
    <property type="entry name" value="Phosphoserine phosphatase, domain 2"/>
    <property type="match status" value="1"/>
</dbReference>
<organism evidence="16 17">
    <name type="scientific">Alkalilimnicola ehrlichii (strain ATCC BAA-1101 / DSM 17681 / MLHE-1)</name>
    <dbReference type="NCBI Taxonomy" id="187272"/>
    <lineage>
        <taxon>Bacteria</taxon>
        <taxon>Pseudomonadati</taxon>
        <taxon>Pseudomonadota</taxon>
        <taxon>Gammaproteobacteria</taxon>
        <taxon>Chromatiales</taxon>
        <taxon>Ectothiorhodospiraceae</taxon>
        <taxon>Alkalilimnicola</taxon>
    </lineage>
</organism>
<dbReference type="SUPFAM" id="SSF55021">
    <property type="entry name" value="ACT-like"/>
    <property type="match status" value="1"/>
</dbReference>
<evidence type="ECO:0000256" key="14">
    <source>
        <dbReference type="PIRSR" id="PIRSR604469-1"/>
    </source>
</evidence>
<evidence type="ECO:0000259" key="15">
    <source>
        <dbReference type="PROSITE" id="PS51671"/>
    </source>
</evidence>
<dbReference type="Proteomes" id="UP000001962">
    <property type="component" value="Chromosome"/>
</dbReference>
<dbReference type="UniPathway" id="UPA00135">
    <property type="reaction ID" value="UER00198"/>
</dbReference>
<dbReference type="SFLD" id="SFLDS00003">
    <property type="entry name" value="Haloacid_Dehalogenase"/>
    <property type="match status" value="1"/>
</dbReference>
<dbReference type="SFLD" id="SFLDG01136">
    <property type="entry name" value="C1.6:_Phosphoserine_Phosphatas"/>
    <property type="match status" value="1"/>
</dbReference>
<dbReference type="PANTHER" id="PTHR43344:SF2">
    <property type="entry name" value="PHOSPHOSERINE PHOSPHATASE"/>
    <property type="match status" value="1"/>
</dbReference>
<dbReference type="InterPro" id="IPR050582">
    <property type="entry name" value="HAD-like_SerB"/>
</dbReference>
<evidence type="ECO:0000256" key="10">
    <source>
        <dbReference type="ARBA" id="ARBA00023299"/>
    </source>
</evidence>
<evidence type="ECO:0000256" key="12">
    <source>
        <dbReference type="ARBA" id="ARBA00048138"/>
    </source>
</evidence>
<keyword evidence="10" id="KW-0718">Serine biosynthesis</keyword>
<keyword evidence="8 16" id="KW-0378">Hydrolase</keyword>
<dbReference type="CDD" id="cd04870">
    <property type="entry name" value="ACT_PSP_1"/>
    <property type="match status" value="1"/>
</dbReference>
<dbReference type="InterPro" id="IPR002912">
    <property type="entry name" value="ACT_dom"/>
</dbReference>
<dbReference type="GO" id="GO:0000287">
    <property type="term" value="F:magnesium ion binding"/>
    <property type="evidence" value="ECO:0007669"/>
    <property type="project" value="TreeGrafter"/>
</dbReference>
<dbReference type="CDD" id="cd04871">
    <property type="entry name" value="ACT_PSP_2"/>
    <property type="match status" value="1"/>
</dbReference>
<protein>
    <recommendedName>
        <fullName evidence="5">Phosphoserine phosphatase</fullName>
        <ecNumber evidence="4">3.1.3.3</ecNumber>
    </recommendedName>
    <alternativeName>
        <fullName evidence="11">O-phosphoserine phosphohydrolase</fullName>
    </alternativeName>
</protein>